<accession>A0A820R799</accession>
<dbReference type="AlphaFoldDB" id="A0A820R799"/>
<dbReference type="Proteomes" id="UP000663844">
    <property type="component" value="Unassembled WGS sequence"/>
</dbReference>
<protein>
    <submittedName>
        <fullName evidence="1">Uncharacterized protein</fullName>
    </submittedName>
</protein>
<proteinExistence type="predicted"/>
<gene>
    <name evidence="1" type="ORF">OXD698_LOCUS53422</name>
</gene>
<sequence length="47" mass="5470">MLNKALRTQDIEIIIKMGFFIRDLHQQIELLHSATKNQGSLTVYRGQ</sequence>
<evidence type="ECO:0000313" key="1">
    <source>
        <dbReference type="EMBL" id="CAF4434233.1"/>
    </source>
</evidence>
<evidence type="ECO:0000313" key="2">
    <source>
        <dbReference type="Proteomes" id="UP000663844"/>
    </source>
</evidence>
<name>A0A820R799_9BILA</name>
<reference evidence="1" key="1">
    <citation type="submission" date="2021-02" db="EMBL/GenBank/DDBJ databases">
        <authorList>
            <person name="Nowell W R."/>
        </authorList>
    </citation>
    <scope>NUCLEOTIDE SEQUENCE</scope>
</reference>
<dbReference type="EMBL" id="CAJOAZ010030609">
    <property type="protein sequence ID" value="CAF4434233.1"/>
    <property type="molecule type" value="Genomic_DNA"/>
</dbReference>
<organism evidence="1 2">
    <name type="scientific">Adineta steineri</name>
    <dbReference type="NCBI Taxonomy" id="433720"/>
    <lineage>
        <taxon>Eukaryota</taxon>
        <taxon>Metazoa</taxon>
        <taxon>Spiralia</taxon>
        <taxon>Gnathifera</taxon>
        <taxon>Rotifera</taxon>
        <taxon>Eurotatoria</taxon>
        <taxon>Bdelloidea</taxon>
        <taxon>Adinetida</taxon>
        <taxon>Adinetidae</taxon>
        <taxon>Adineta</taxon>
    </lineage>
</organism>
<comment type="caution">
    <text evidence="1">The sequence shown here is derived from an EMBL/GenBank/DDBJ whole genome shotgun (WGS) entry which is preliminary data.</text>
</comment>
<feature type="non-terminal residue" evidence="1">
    <location>
        <position position="47"/>
    </location>
</feature>